<accession>A0A1G2HS55</accession>
<protein>
    <recommendedName>
        <fullName evidence="4">DUF3160 domain-containing protein</fullName>
    </recommendedName>
</protein>
<reference evidence="2 3" key="1">
    <citation type="journal article" date="2016" name="Nat. Commun.">
        <title>Thousands of microbial genomes shed light on interconnected biogeochemical processes in an aquifer system.</title>
        <authorList>
            <person name="Anantharaman K."/>
            <person name="Brown C.T."/>
            <person name="Hug L.A."/>
            <person name="Sharon I."/>
            <person name="Castelle C.J."/>
            <person name="Probst A.J."/>
            <person name="Thomas B.C."/>
            <person name="Singh A."/>
            <person name="Wilkins M.J."/>
            <person name="Karaoz U."/>
            <person name="Brodie E.L."/>
            <person name="Williams K.H."/>
            <person name="Hubbard S.S."/>
            <person name="Banfield J.F."/>
        </authorList>
    </citation>
    <scope>NUCLEOTIDE SEQUENCE [LARGE SCALE GENOMIC DNA]</scope>
</reference>
<proteinExistence type="predicted"/>
<dbReference type="SMART" id="SM01325">
    <property type="entry name" value="DUF3160"/>
    <property type="match status" value="1"/>
</dbReference>
<dbReference type="InterPro" id="IPR022601">
    <property type="entry name" value="DUF3160"/>
</dbReference>
<dbReference type="AlphaFoldDB" id="A0A1G2HS55"/>
<keyword evidence="1" id="KW-0472">Membrane</keyword>
<keyword evidence="1" id="KW-1133">Transmembrane helix</keyword>
<name>A0A1G2HS55_9BACT</name>
<evidence type="ECO:0008006" key="4">
    <source>
        <dbReference type="Google" id="ProtNLM"/>
    </source>
</evidence>
<gene>
    <name evidence="2" type="ORF">A2812_00225</name>
</gene>
<comment type="caution">
    <text evidence="2">The sequence shown here is derived from an EMBL/GenBank/DDBJ whole genome shotgun (WGS) entry which is preliminary data.</text>
</comment>
<dbReference type="Proteomes" id="UP000177190">
    <property type="component" value="Unassembled WGS sequence"/>
</dbReference>
<organism evidence="2 3">
    <name type="scientific">Candidatus Staskawiczbacteria bacterium RIFCSPHIGHO2_01_FULL_36_16</name>
    <dbReference type="NCBI Taxonomy" id="1802200"/>
    <lineage>
        <taxon>Bacteria</taxon>
        <taxon>Candidatus Staskawicziibacteriota</taxon>
    </lineage>
</organism>
<feature type="transmembrane region" description="Helical" evidence="1">
    <location>
        <begin position="94"/>
        <end position="114"/>
    </location>
</feature>
<evidence type="ECO:0000313" key="3">
    <source>
        <dbReference type="Proteomes" id="UP000177190"/>
    </source>
</evidence>
<dbReference type="EMBL" id="MHOM01000009">
    <property type="protein sequence ID" value="OGZ65273.1"/>
    <property type="molecule type" value="Genomic_DNA"/>
</dbReference>
<keyword evidence="1" id="KW-0812">Transmembrane</keyword>
<sequence length="877" mass="98410">MTEPRVVEYIKKARAAGQKDLDIKSALLQNGWSEQEINENLLAVGLEGKSFVSDKNDAEKPVLTKAEPESAKPATVNASSFNVGKKPLNLPWTWIALMSVIAVVIIGGAVFVFLKYPSFFVAPSSTKSEQNTANTAESAPVIPAFASYNLESTKYSPSLPDYKIALSELANLSSFEQSQKVSFSDAQKQSLADNNFFVAANYDKFYNTSALADAGALRNDDWTGLYKSIGGSYNIWEREPENSVFITTDFLTHVYHKLIDEEFSYIEEINFYPTLSSLSKSMLELSAKAYSTTEDAKQKESYERLSAYFLVPSAILENATEDYNSFKEQNFVNDSQSDKKQAVLAAAESLAKDNNVSDNTKNIAKREITLIFDAKSLVSSPLMGKYQPGMLEDYTQFTPRSHYAKNVILRDYFRAMMFYGRMNFLLSSSELTRDALNISQLLSTTDLKKWESIYLPTLFFVGQSDDLSIYEFNDAVKKTGFASSDKGDEAVTKIQDELKTYKNPQIMSSAVISPEVFGATKEDLQNSTKGFRFMGQRFTPDAFIFSTLTQGDETPDPKTGQKLPSTPTALMVSTLMGSKTSADLLNVWIQNNAPNSDKVIADRMQTLQDYFDGTTQSQWTQNIYWSWLYAIKSLFKDTNAKGYPVFMKSEDWNKKSLQSFLGSWTELKHDTLLYAKQSYAEAGGGGPEENPAKPVPKGYVEPNIEFFDRIIALVNLTNDGLNKFGILPEYLASRNNAFKEAVQFYRKIAVSELQNEKISDEDFEKLRLSAGNLDNILQAPDSEIKLESNARSALIADVHTDVKQGQILYEADGVPNYIFVAVKDTNGARLTKGLVYSYYEFTDSLAKRLTDADWQKFNYSDSIKKLKMQDWNKSLIK</sequence>
<evidence type="ECO:0000256" key="1">
    <source>
        <dbReference type="SAM" id="Phobius"/>
    </source>
</evidence>
<dbReference type="STRING" id="1802200.A2812_00225"/>
<dbReference type="Pfam" id="PF11369">
    <property type="entry name" value="DUF3160"/>
    <property type="match status" value="1"/>
</dbReference>
<evidence type="ECO:0000313" key="2">
    <source>
        <dbReference type="EMBL" id="OGZ65273.1"/>
    </source>
</evidence>